<evidence type="ECO:0000313" key="13">
    <source>
        <dbReference type="EMBL" id="TXD79987.1"/>
    </source>
</evidence>
<dbReference type="OrthoDB" id="9812355at2"/>
<name>A0A2W7QTZ3_9BACT</name>
<evidence type="ECO:0000256" key="6">
    <source>
        <dbReference type="ARBA" id="ARBA00022692"/>
    </source>
</evidence>
<dbReference type="SUPFAM" id="SSF74653">
    <property type="entry name" value="TolA/TonB C-terminal domain"/>
    <property type="match status" value="1"/>
</dbReference>
<accession>A0A2W7QTZ3</accession>
<keyword evidence="9" id="KW-0472">Membrane</keyword>
<evidence type="ECO:0000256" key="2">
    <source>
        <dbReference type="ARBA" id="ARBA00006555"/>
    </source>
</evidence>
<dbReference type="Proteomes" id="UP000249115">
    <property type="component" value="Unassembled WGS sequence"/>
</dbReference>
<dbReference type="InterPro" id="IPR006260">
    <property type="entry name" value="TonB/TolA_C"/>
</dbReference>
<dbReference type="PANTHER" id="PTHR33446:SF2">
    <property type="entry name" value="PROTEIN TONB"/>
    <property type="match status" value="1"/>
</dbReference>
<dbReference type="GO" id="GO:0098797">
    <property type="term" value="C:plasma membrane protein complex"/>
    <property type="evidence" value="ECO:0007669"/>
    <property type="project" value="TreeGrafter"/>
</dbReference>
<dbReference type="InterPro" id="IPR051045">
    <property type="entry name" value="TonB-dependent_transducer"/>
</dbReference>
<keyword evidence="8" id="KW-1133">Transmembrane helix</keyword>
<dbReference type="InterPro" id="IPR037682">
    <property type="entry name" value="TonB_C"/>
</dbReference>
<evidence type="ECO:0000313" key="15">
    <source>
        <dbReference type="Proteomes" id="UP000321927"/>
    </source>
</evidence>
<dbReference type="EMBL" id="VORV01000001">
    <property type="protein sequence ID" value="TXD79987.1"/>
    <property type="molecule type" value="Genomic_DNA"/>
</dbReference>
<feature type="domain" description="TonB C-terminal" evidence="11">
    <location>
        <begin position="52"/>
        <end position="141"/>
    </location>
</feature>
<keyword evidence="4" id="KW-1003">Cell membrane</keyword>
<proteinExistence type="inferred from homology"/>
<evidence type="ECO:0000256" key="3">
    <source>
        <dbReference type="ARBA" id="ARBA00022448"/>
    </source>
</evidence>
<dbReference type="GO" id="GO:0031992">
    <property type="term" value="F:energy transducer activity"/>
    <property type="evidence" value="ECO:0007669"/>
    <property type="project" value="TreeGrafter"/>
</dbReference>
<evidence type="ECO:0000259" key="11">
    <source>
        <dbReference type="PROSITE" id="PS52015"/>
    </source>
</evidence>
<keyword evidence="3" id="KW-0813">Transport</keyword>
<dbReference type="Gene3D" id="3.30.1150.10">
    <property type="match status" value="1"/>
</dbReference>
<keyword evidence="15" id="KW-1185">Reference proteome</keyword>
<comment type="subcellular location">
    <subcellularLocation>
        <location evidence="1">Cell inner membrane</location>
        <topology evidence="1">Single-pass membrane protein</topology>
        <orientation evidence="1">Periplasmic side</orientation>
    </subcellularLocation>
</comment>
<evidence type="ECO:0000256" key="5">
    <source>
        <dbReference type="ARBA" id="ARBA00022519"/>
    </source>
</evidence>
<sequence>MKLSQHIFSLKTTRLALIALLFFAALPSQETFAQTAKDSVYMTVDEMPIPPGGTDGWNAYLGKNMNYPIAARDAKVEGMVVVTFVVLKNGEISNVEILRGIGKGCDEEVMRLVKESPNWTPGKKDGEIVITRMRLPVNFKL</sequence>
<reference evidence="13 15" key="2">
    <citation type="submission" date="2019-08" db="EMBL/GenBank/DDBJ databases">
        <title>Genome of Algoriphagus ratkowskyi IC026.</title>
        <authorList>
            <person name="Bowman J.P."/>
        </authorList>
    </citation>
    <scope>NUCLEOTIDE SEQUENCE [LARGE SCALE GENOMIC DNA]</scope>
    <source>
        <strain evidence="13 15">IC026</strain>
    </source>
</reference>
<evidence type="ECO:0000256" key="7">
    <source>
        <dbReference type="ARBA" id="ARBA00022927"/>
    </source>
</evidence>
<evidence type="ECO:0000256" key="8">
    <source>
        <dbReference type="ARBA" id="ARBA00022989"/>
    </source>
</evidence>
<evidence type="ECO:0000256" key="9">
    <source>
        <dbReference type="ARBA" id="ARBA00023136"/>
    </source>
</evidence>
<feature type="signal peptide" evidence="10">
    <location>
        <begin position="1"/>
        <end position="33"/>
    </location>
</feature>
<dbReference type="PROSITE" id="PS52015">
    <property type="entry name" value="TONB_CTD"/>
    <property type="match status" value="1"/>
</dbReference>
<evidence type="ECO:0000256" key="1">
    <source>
        <dbReference type="ARBA" id="ARBA00004383"/>
    </source>
</evidence>
<comment type="caution">
    <text evidence="12">The sequence shown here is derived from an EMBL/GenBank/DDBJ whole genome shotgun (WGS) entry which is preliminary data.</text>
</comment>
<dbReference type="GO" id="GO:0055085">
    <property type="term" value="P:transmembrane transport"/>
    <property type="evidence" value="ECO:0007669"/>
    <property type="project" value="InterPro"/>
</dbReference>
<evidence type="ECO:0000256" key="10">
    <source>
        <dbReference type="SAM" id="SignalP"/>
    </source>
</evidence>
<evidence type="ECO:0000256" key="4">
    <source>
        <dbReference type="ARBA" id="ARBA00022475"/>
    </source>
</evidence>
<dbReference type="RefSeq" id="WP_086503133.1">
    <property type="nucleotide sequence ID" value="NZ_MSSV01000026.1"/>
</dbReference>
<keyword evidence="5" id="KW-0997">Cell inner membrane</keyword>
<evidence type="ECO:0000313" key="14">
    <source>
        <dbReference type="Proteomes" id="UP000249115"/>
    </source>
</evidence>
<protein>
    <submittedName>
        <fullName evidence="13">Energy transducer TonB</fullName>
    </submittedName>
    <submittedName>
        <fullName evidence="12">Protein TonB</fullName>
    </submittedName>
</protein>
<organism evidence="12 14">
    <name type="scientific">Algoriphagus ratkowskyi</name>
    <dbReference type="NCBI Taxonomy" id="57028"/>
    <lineage>
        <taxon>Bacteria</taxon>
        <taxon>Pseudomonadati</taxon>
        <taxon>Bacteroidota</taxon>
        <taxon>Cytophagia</taxon>
        <taxon>Cytophagales</taxon>
        <taxon>Cyclobacteriaceae</taxon>
        <taxon>Algoriphagus</taxon>
    </lineage>
</organism>
<dbReference type="Proteomes" id="UP000321927">
    <property type="component" value="Unassembled WGS sequence"/>
</dbReference>
<reference evidence="12 14" key="1">
    <citation type="submission" date="2018-06" db="EMBL/GenBank/DDBJ databases">
        <title>Genomic Encyclopedia of Archaeal and Bacterial Type Strains, Phase II (KMG-II): from individual species to whole genera.</title>
        <authorList>
            <person name="Goeker M."/>
        </authorList>
    </citation>
    <scope>NUCLEOTIDE SEQUENCE [LARGE SCALE GENOMIC DNA]</scope>
    <source>
        <strain evidence="12 14">DSM 22686</strain>
    </source>
</reference>
<dbReference type="EMBL" id="QKZU01000022">
    <property type="protein sequence ID" value="PZX50626.1"/>
    <property type="molecule type" value="Genomic_DNA"/>
</dbReference>
<dbReference type="AlphaFoldDB" id="A0A2W7QTZ3"/>
<gene>
    <name evidence="13" type="ORF">ESW18_02335</name>
    <name evidence="12" type="ORF">LV84_03937</name>
</gene>
<keyword evidence="10" id="KW-0732">Signal</keyword>
<keyword evidence="7" id="KW-0653">Protein transport</keyword>
<dbReference type="NCBIfam" id="TIGR01352">
    <property type="entry name" value="tonB_Cterm"/>
    <property type="match status" value="1"/>
</dbReference>
<keyword evidence="6" id="KW-0812">Transmembrane</keyword>
<dbReference type="GO" id="GO:0015031">
    <property type="term" value="P:protein transport"/>
    <property type="evidence" value="ECO:0007669"/>
    <property type="project" value="UniProtKB-KW"/>
</dbReference>
<feature type="chain" id="PRO_5015986926" evidence="10">
    <location>
        <begin position="34"/>
        <end position="141"/>
    </location>
</feature>
<evidence type="ECO:0000313" key="12">
    <source>
        <dbReference type="EMBL" id="PZX50626.1"/>
    </source>
</evidence>
<comment type="similarity">
    <text evidence="2">Belongs to the TonB family.</text>
</comment>
<dbReference type="PANTHER" id="PTHR33446">
    <property type="entry name" value="PROTEIN TONB-RELATED"/>
    <property type="match status" value="1"/>
</dbReference>
<dbReference type="Pfam" id="PF03544">
    <property type="entry name" value="TonB_C"/>
    <property type="match status" value="1"/>
</dbReference>